<dbReference type="PANTHER" id="PTHR37544">
    <property type="entry name" value="SPRAY-RELATED"/>
    <property type="match status" value="1"/>
</dbReference>
<protein>
    <submittedName>
        <fullName evidence="3">Uncharacterized protein</fullName>
    </submittedName>
</protein>
<evidence type="ECO:0000256" key="1">
    <source>
        <dbReference type="SAM" id="MobiDB-lite"/>
    </source>
</evidence>
<feature type="region of interest" description="Disordered" evidence="1">
    <location>
        <begin position="136"/>
        <end position="170"/>
    </location>
</feature>
<keyword evidence="2" id="KW-0812">Transmembrane</keyword>
<dbReference type="STRING" id="37992.A0A4Z0YJC5"/>
<comment type="caution">
    <text evidence="3">The sequence shown here is derived from an EMBL/GenBank/DDBJ whole genome shotgun (WGS) entry which is preliminary data.</text>
</comment>
<feature type="transmembrane region" description="Helical" evidence="2">
    <location>
        <begin position="713"/>
        <end position="735"/>
    </location>
</feature>
<keyword evidence="4" id="KW-1185">Reference proteome</keyword>
<dbReference type="AlphaFoldDB" id="A0A4Z0YJC5"/>
<sequence length="817" mass="87504">MSRLQGRYSKGQDQILDINEARYGGEGFGYHSQSHYAASPQNFQHDYENTTVSMSSKRQYKPTALRWPFLLALLLALLTTLAFLSYAVASLPVWICKFTHLLLRKGLEGRIPRLTTACHEILLLYSTTYPATRDVGDGAITESSTPVSTPTTTPSSSDETPTIFSTKDESDYGRIGTRTVSVSDISTASEVKDPSDSAITPTVAATKPQTDYGGIGTKTITEALPYETTSATDPYSTNAEGEFGEIGSKTISDQPASSTAQIGALTHVTLGVTTITDAEGSPIATSTETPSLVTSLQTSTLTNSEGHATATQLATLTVTPSVSVKTDSLGHPTATVVSYPITPSANTAVYVTDGGHYFMGAFLPTLVSTILAIAVRILDTNAKSFQPWHVLTHERGALGRDSLCLETSGWRSLVMSLHSLVGGQAVVFLTSFLSLSSAVLISISADTVTLDLRGDGCEVGGSSASNCAYILSVSPAGSKAATGILALMTLATIFLVIVVGRWSLGVYTNPWSMCTLASLSANPDVQRLVLDAATGADAKQVKSQLKHQDFKLDHFRDAKGNMEYGIVALDRFSGTGLSLTYESERVPLASSGVLILVLYYAKTGGDTAFERFIDSDTFGVRILFSSLGVIISLFWSSFLSAVAIMTSYQMLAERPQEASQSILLAPPTNAFSGLWHAARTRRAFLGIVSLASIFSLSLSIFLSNIPFKVTQTFFVVELCIWTAVGIMSFMVLIILSSFFVKWPHMPVDPSTIAGAMYYICDTSVVGRFEGLSTLDKKERDRTVTNMALLYKFGETTSASGGSRIGLDVLDSGDSYTR</sequence>
<keyword evidence="2" id="KW-1133">Transmembrane helix</keyword>
<feature type="compositionally biased region" description="Low complexity" evidence="1">
    <location>
        <begin position="141"/>
        <end position="162"/>
    </location>
</feature>
<feature type="transmembrane region" description="Helical" evidence="2">
    <location>
        <begin position="420"/>
        <end position="443"/>
    </location>
</feature>
<dbReference type="OrthoDB" id="5428901at2759"/>
<dbReference type="Proteomes" id="UP000297716">
    <property type="component" value="Unassembled WGS sequence"/>
</dbReference>
<feature type="transmembrane region" description="Helical" evidence="2">
    <location>
        <begin position="683"/>
        <end position="707"/>
    </location>
</feature>
<evidence type="ECO:0000256" key="2">
    <source>
        <dbReference type="SAM" id="Phobius"/>
    </source>
</evidence>
<accession>A0A4Z0YJC5</accession>
<organism evidence="3 4">
    <name type="scientific">Xylaria hypoxylon</name>
    <dbReference type="NCBI Taxonomy" id="37992"/>
    <lineage>
        <taxon>Eukaryota</taxon>
        <taxon>Fungi</taxon>
        <taxon>Dikarya</taxon>
        <taxon>Ascomycota</taxon>
        <taxon>Pezizomycotina</taxon>
        <taxon>Sordariomycetes</taxon>
        <taxon>Xylariomycetidae</taxon>
        <taxon>Xylariales</taxon>
        <taxon>Xylariaceae</taxon>
        <taxon>Xylaria</taxon>
    </lineage>
</organism>
<name>A0A4Z0YJC5_9PEZI</name>
<dbReference type="PANTHER" id="PTHR37544:SF1">
    <property type="entry name" value="PHOSPHORIBOSYLAMINOIMIDAZOLE-SUCCINOCARBOXAMIDE SYNTHASE"/>
    <property type="match status" value="1"/>
</dbReference>
<evidence type="ECO:0000313" key="4">
    <source>
        <dbReference type="Proteomes" id="UP000297716"/>
    </source>
</evidence>
<feature type="transmembrane region" description="Helical" evidence="2">
    <location>
        <begin position="357"/>
        <end position="378"/>
    </location>
</feature>
<proteinExistence type="predicted"/>
<dbReference type="EMBL" id="SKBN01000349">
    <property type="protein sequence ID" value="TGJ78783.1"/>
    <property type="molecule type" value="Genomic_DNA"/>
</dbReference>
<gene>
    <name evidence="3" type="ORF">E0Z10_g9980</name>
</gene>
<keyword evidence="2" id="KW-0472">Membrane</keyword>
<feature type="transmembrane region" description="Helical" evidence="2">
    <location>
        <begin position="622"/>
        <end position="644"/>
    </location>
</feature>
<feature type="transmembrane region" description="Helical" evidence="2">
    <location>
        <begin position="67"/>
        <end position="95"/>
    </location>
</feature>
<feature type="transmembrane region" description="Helical" evidence="2">
    <location>
        <begin position="480"/>
        <end position="504"/>
    </location>
</feature>
<reference evidence="3 4" key="1">
    <citation type="submission" date="2019-03" db="EMBL/GenBank/DDBJ databases">
        <title>Draft genome sequence of Xylaria hypoxylon DSM 108379, a ubiquitous saprotrophic-parasitic fungi on hardwood.</title>
        <authorList>
            <person name="Buettner E."/>
            <person name="Leonhardt S."/>
            <person name="Gebauer A.M."/>
            <person name="Liers C."/>
            <person name="Hofrichter M."/>
            <person name="Kellner H."/>
        </authorList>
    </citation>
    <scope>NUCLEOTIDE SEQUENCE [LARGE SCALE GENOMIC DNA]</scope>
    <source>
        <strain evidence="3 4">DSM 108379</strain>
    </source>
</reference>
<evidence type="ECO:0000313" key="3">
    <source>
        <dbReference type="EMBL" id="TGJ78783.1"/>
    </source>
</evidence>
<dbReference type="InterPro" id="IPR021840">
    <property type="entry name" value="DUF3433"/>
</dbReference>
<dbReference type="Pfam" id="PF11915">
    <property type="entry name" value="DUF3433"/>
    <property type="match status" value="2"/>
</dbReference>